<gene>
    <name evidence="1" type="ORF">HMPREF9238_00570</name>
</gene>
<comment type="caution">
    <text evidence="1">The sequence shown here is derived from an EMBL/GenBank/DDBJ whole genome shotgun (WGS) entry which is preliminary data.</text>
</comment>
<dbReference type="Proteomes" id="UP000014387">
    <property type="component" value="Unassembled WGS sequence"/>
</dbReference>
<evidence type="ECO:0000313" key="1">
    <source>
        <dbReference type="EMBL" id="EPD30815.1"/>
    </source>
</evidence>
<dbReference type="OrthoDB" id="3396763at2"/>
<keyword evidence="2" id="KW-1185">Reference proteome</keyword>
<dbReference type="NCBIfam" id="TIGR03089">
    <property type="entry name" value="TIGR03089 family protein"/>
    <property type="match status" value="1"/>
</dbReference>
<accession>A0A9W5VWF3</accession>
<dbReference type="AlphaFoldDB" id="A0A9W5VWF3"/>
<name>A0A9W5VWF3_9ACTO</name>
<sequence length="214" mass="22478">MLEPKVLTWMESTPSAVLTWYAKSGRLEFTGPVMARWLAKTANYVDEVLGGDQPGVALALPPSWRTLVWATGAGFAGGSVSITAKPDLSSYDIFVTSSEAEADAAAADDPGLIVLLQDLGMMALGWSGDLPEGVGDAIAEVGGQPDGLAFAEAFPAQLPKGELSASLEAGNQPVVIHGEPYIGLIWNAWSVQRPAIWIEPGLDTNAIMAQENLV</sequence>
<dbReference type="EMBL" id="AGWN01000001">
    <property type="protein sequence ID" value="EPD30815.1"/>
    <property type="molecule type" value="Genomic_DNA"/>
</dbReference>
<dbReference type="InterPro" id="IPR017523">
    <property type="entry name" value="Rv3268"/>
</dbReference>
<proteinExistence type="predicted"/>
<dbReference type="RefSeq" id="WP_016443927.1">
    <property type="nucleotide sequence ID" value="NZ_KE150266.1"/>
</dbReference>
<evidence type="ECO:0000313" key="2">
    <source>
        <dbReference type="Proteomes" id="UP000014387"/>
    </source>
</evidence>
<organism evidence="1 2">
    <name type="scientific">Gleimia europaea ACS-120-V-Col10b</name>
    <dbReference type="NCBI Taxonomy" id="883069"/>
    <lineage>
        <taxon>Bacteria</taxon>
        <taxon>Bacillati</taxon>
        <taxon>Actinomycetota</taxon>
        <taxon>Actinomycetes</taxon>
        <taxon>Actinomycetales</taxon>
        <taxon>Actinomycetaceae</taxon>
        <taxon>Gleimia</taxon>
    </lineage>
</organism>
<protein>
    <submittedName>
        <fullName evidence="1">TIGR03089 family protein</fullName>
    </submittedName>
</protein>
<reference evidence="1 2" key="1">
    <citation type="submission" date="2013-05" db="EMBL/GenBank/DDBJ databases">
        <title>The Genome Sequence of Actinomyces europaeus ACS-120-V-COL10B.</title>
        <authorList>
            <consortium name="The Broad Institute Genomics Platform"/>
            <person name="Earl A."/>
            <person name="Ward D."/>
            <person name="Feldgarden M."/>
            <person name="Gevers D."/>
            <person name="Saerens B."/>
            <person name="Vaneechoutte M."/>
            <person name="Walker B."/>
            <person name="Young S."/>
            <person name="Zeng Q."/>
            <person name="Gargeya S."/>
            <person name="Fitzgerald M."/>
            <person name="Haas B."/>
            <person name="Abouelleil A."/>
            <person name="Allen A.W."/>
            <person name="Alvarado L."/>
            <person name="Arachchi H.M."/>
            <person name="Berlin A.M."/>
            <person name="Chapman S.B."/>
            <person name="Gainer-Dewar J."/>
            <person name="Goldberg J."/>
            <person name="Griggs A."/>
            <person name="Gujja S."/>
            <person name="Hansen M."/>
            <person name="Howarth C."/>
            <person name="Imamovic A."/>
            <person name="Ireland A."/>
            <person name="Larimer J."/>
            <person name="McCowan C."/>
            <person name="Murphy C."/>
            <person name="Pearson M."/>
            <person name="Poon T.W."/>
            <person name="Priest M."/>
            <person name="Roberts A."/>
            <person name="Saif S."/>
            <person name="Shea T."/>
            <person name="Sisk P."/>
            <person name="Sykes S."/>
            <person name="Wortman J."/>
            <person name="Nusbaum C."/>
            <person name="Birren B."/>
        </authorList>
    </citation>
    <scope>NUCLEOTIDE SEQUENCE [LARGE SCALE GENOMIC DNA]</scope>
    <source>
        <strain evidence="1 2">ACS-120-V-Col10b</strain>
    </source>
</reference>